<accession>A0A0D0AW77</accession>
<dbReference type="InParanoid" id="A0A0D0AW77"/>
<protein>
    <submittedName>
        <fullName evidence="2">Unplaced genomic scaffold CY34scaffold_251, whole genome shotgun sequence</fullName>
    </submittedName>
</protein>
<evidence type="ECO:0000313" key="2">
    <source>
        <dbReference type="EMBL" id="KIK38637.1"/>
    </source>
</evidence>
<dbReference type="EMBL" id="KN835382">
    <property type="protein sequence ID" value="KIK38637.1"/>
    <property type="molecule type" value="Genomic_DNA"/>
</dbReference>
<name>A0A0D0AW77_9AGAM</name>
<sequence length="109" mass="12336">MNWPARTLKIARPISMHLLIAVERPPKRPSTSMEPRSTALAHLNYSVTYQGIERSGGRPEGQRPPRHCRTSMSRNQFDILSLDVSLYSILYIGTYVSLANIDVDVHSML</sequence>
<evidence type="ECO:0000313" key="3">
    <source>
        <dbReference type="Proteomes" id="UP000054485"/>
    </source>
</evidence>
<dbReference type="Proteomes" id="UP000054485">
    <property type="component" value="Unassembled WGS sequence"/>
</dbReference>
<feature type="transmembrane region" description="Helical" evidence="1">
    <location>
        <begin position="79"/>
        <end position="101"/>
    </location>
</feature>
<reference evidence="3" key="2">
    <citation type="submission" date="2015-01" db="EMBL/GenBank/DDBJ databases">
        <title>Evolutionary Origins and Diversification of the Mycorrhizal Mutualists.</title>
        <authorList>
            <consortium name="DOE Joint Genome Institute"/>
            <consortium name="Mycorrhizal Genomics Consortium"/>
            <person name="Kohler A."/>
            <person name="Kuo A."/>
            <person name="Nagy L.G."/>
            <person name="Floudas D."/>
            <person name="Copeland A."/>
            <person name="Barry K.W."/>
            <person name="Cichocki N."/>
            <person name="Veneault-Fourrey C."/>
            <person name="LaButti K."/>
            <person name="Lindquist E.A."/>
            <person name="Lipzen A."/>
            <person name="Lundell T."/>
            <person name="Morin E."/>
            <person name="Murat C."/>
            <person name="Riley R."/>
            <person name="Ohm R."/>
            <person name="Sun H."/>
            <person name="Tunlid A."/>
            <person name="Henrissat B."/>
            <person name="Grigoriev I.V."/>
            <person name="Hibbett D.S."/>
            <person name="Martin F."/>
        </authorList>
    </citation>
    <scope>NUCLEOTIDE SEQUENCE [LARGE SCALE GENOMIC DNA]</scope>
    <source>
        <strain evidence="3">UH-Slu-Lm8-n1</strain>
    </source>
</reference>
<organism evidence="2 3">
    <name type="scientific">Suillus luteus UH-Slu-Lm8-n1</name>
    <dbReference type="NCBI Taxonomy" id="930992"/>
    <lineage>
        <taxon>Eukaryota</taxon>
        <taxon>Fungi</taxon>
        <taxon>Dikarya</taxon>
        <taxon>Basidiomycota</taxon>
        <taxon>Agaricomycotina</taxon>
        <taxon>Agaricomycetes</taxon>
        <taxon>Agaricomycetidae</taxon>
        <taxon>Boletales</taxon>
        <taxon>Suillineae</taxon>
        <taxon>Suillaceae</taxon>
        <taxon>Suillus</taxon>
    </lineage>
</organism>
<proteinExistence type="predicted"/>
<gene>
    <name evidence="2" type="ORF">CY34DRAFT_382724</name>
</gene>
<reference evidence="2 3" key="1">
    <citation type="submission" date="2014-04" db="EMBL/GenBank/DDBJ databases">
        <authorList>
            <consortium name="DOE Joint Genome Institute"/>
            <person name="Kuo A."/>
            <person name="Ruytinx J."/>
            <person name="Rineau F."/>
            <person name="Colpaert J."/>
            <person name="Kohler A."/>
            <person name="Nagy L.G."/>
            <person name="Floudas D."/>
            <person name="Copeland A."/>
            <person name="Barry K.W."/>
            <person name="Cichocki N."/>
            <person name="Veneault-Fourrey C."/>
            <person name="LaButti K."/>
            <person name="Lindquist E.A."/>
            <person name="Lipzen A."/>
            <person name="Lundell T."/>
            <person name="Morin E."/>
            <person name="Murat C."/>
            <person name="Sun H."/>
            <person name="Tunlid A."/>
            <person name="Henrissat B."/>
            <person name="Grigoriev I.V."/>
            <person name="Hibbett D.S."/>
            <person name="Martin F."/>
            <person name="Nordberg H.P."/>
            <person name="Cantor M.N."/>
            <person name="Hua S.X."/>
        </authorList>
    </citation>
    <scope>NUCLEOTIDE SEQUENCE [LARGE SCALE GENOMIC DNA]</scope>
    <source>
        <strain evidence="2 3">UH-Slu-Lm8-n1</strain>
    </source>
</reference>
<evidence type="ECO:0000256" key="1">
    <source>
        <dbReference type="SAM" id="Phobius"/>
    </source>
</evidence>
<keyword evidence="3" id="KW-1185">Reference proteome</keyword>
<keyword evidence="1" id="KW-0472">Membrane</keyword>
<dbReference type="HOGENOM" id="CLU_2185684_0_0_1"/>
<dbReference type="AlphaFoldDB" id="A0A0D0AW77"/>
<keyword evidence="1" id="KW-1133">Transmembrane helix</keyword>
<keyword evidence="1" id="KW-0812">Transmembrane</keyword>